<evidence type="ECO:0000313" key="6">
    <source>
        <dbReference type="Proteomes" id="UP000664277"/>
    </source>
</evidence>
<dbReference type="InterPro" id="IPR018247">
    <property type="entry name" value="EF_Hand_1_Ca_BS"/>
</dbReference>
<dbReference type="Proteomes" id="UP000664277">
    <property type="component" value="Unassembled WGS sequence"/>
</dbReference>
<evidence type="ECO:0000256" key="1">
    <source>
        <dbReference type="PROSITE-ProRule" id="PRU00239"/>
    </source>
</evidence>
<evidence type="ECO:0000259" key="4">
    <source>
        <dbReference type="PROSITE" id="PS50222"/>
    </source>
</evidence>
<protein>
    <recommendedName>
        <fullName evidence="7">Calpain catalytic domain-containing protein</fullName>
    </recommendedName>
</protein>
<reference evidence="5" key="1">
    <citation type="submission" date="2021-02" db="EMBL/GenBank/DDBJ databases">
        <title>Genome-Resolved Metagenomics of a Microbial Community Performing Photosynthetic Biological Nutrient Removal.</title>
        <authorList>
            <person name="Mcdaniel E.A."/>
        </authorList>
    </citation>
    <scope>NUCLEOTIDE SEQUENCE</scope>
    <source>
        <strain evidence="5">UWPOB_OBS1</strain>
    </source>
</reference>
<dbReference type="SUPFAM" id="SSF47473">
    <property type="entry name" value="EF-hand"/>
    <property type="match status" value="1"/>
</dbReference>
<keyword evidence="1" id="KW-0378">Hydrolase</keyword>
<feature type="region of interest" description="Disordered" evidence="2">
    <location>
        <begin position="1"/>
        <end position="20"/>
    </location>
</feature>
<name>A0A8J7PAZ8_9BACT</name>
<feature type="domain" description="EF-hand" evidence="4">
    <location>
        <begin position="206"/>
        <end position="241"/>
    </location>
</feature>
<sequence length="569" mass="61024">MSDIIASHDHMSEPGRLSDSSVDNASRLFDEVYAPSRVSAPSLEQNVAGGGNKSLASSSESEPVLEFSNIYPSDFGEVAKALLPKVDTDYDGAMSKGEIESAFASTDITGRDAIVLATINKHFSDLTLFSIQGLSEGAGLVTAADIEMAGDALSLAGQYVVDPEAYAKGLLQFELEVPDYRTKIVDSRIYDILSPSSKDFLSGTSYLKPAAVAIFDQLDQNTDGSISWDEVGQFQGVKGVYEKVQPSMLKSQLQENWDTIISASNDEWFIENNGITRADLEKSFEHIDGLLPRKLHDINASLLEHADRLSEASDVLFADESPIESIVPQGVNQEGLGDCYFLGPLASLAATEAGKKKILDMITVNEADSSGRTTYTITFPADPENPVTVEAPTATELARFGGGTEHGYWAPLLEKAFGAYMARKTEQHQGLPHLAVPFGATLEDVGAVLSPSDPLVSNPRTYSGGELAATIEQALAQGDFVAVSSYENATVNGQKVPSPYSVKQLGLATNHVYGVVDYDKQTGEVTLYNPWGDGEPTAEKYSDGVDDGLFKLPLPEVNARFDGMAISAD</sequence>
<keyword evidence="1" id="KW-0645">Protease</keyword>
<dbReference type="InterPro" id="IPR002048">
    <property type="entry name" value="EF_hand_dom"/>
</dbReference>
<dbReference type="PROSITE" id="PS00018">
    <property type="entry name" value="EF_HAND_1"/>
    <property type="match status" value="1"/>
</dbReference>
<dbReference type="SUPFAM" id="SSF54001">
    <property type="entry name" value="Cysteine proteinases"/>
    <property type="match status" value="1"/>
</dbReference>
<evidence type="ECO:0008006" key="7">
    <source>
        <dbReference type="Google" id="ProtNLM"/>
    </source>
</evidence>
<evidence type="ECO:0000256" key="2">
    <source>
        <dbReference type="SAM" id="MobiDB-lite"/>
    </source>
</evidence>
<evidence type="ECO:0000313" key="5">
    <source>
        <dbReference type="EMBL" id="MBN8659321.1"/>
    </source>
</evidence>
<evidence type="ECO:0000259" key="3">
    <source>
        <dbReference type="PROSITE" id="PS50203"/>
    </source>
</evidence>
<dbReference type="GO" id="GO:0004198">
    <property type="term" value="F:calcium-dependent cysteine-type endopeptidase activity"/>
    <property type="evidence" value="ECO:0007669"/>
    <property type="project" value="InterPro"/>
</dbReference>
<feature type="active site" evidence="1">
    <location>
        <position position="529"/>
    </location>
</feature>
<accession>A0A8J7PAZ8</accession>
<feature type="active site" evidence="1">
    <location>
        <position position="511"/>
    </location>
</feature>
<gene>
    <name evidence="5" type="ORF">J0M35_03085</name>
</gene>
<dbReference type="InterPro" id="IPR038765">
    <property type="entry name" value="Papain-like_cys_pep_sf"/>
</dbReference>
<dbReference type="PROSITE" id="PS50222">
    <property type="entry name" value="EF_HAND_2"/>
    <property type="match status" value="1"/>
</dbReference>
<dbReference type="Pfam" id="PF00648">
    <property type="entry name" value="Peptidase_C2"/>
    <property type="match status" value="1"/>
</dbReference>
<feature type="domain" description="Calpain catalytic" evidence="3">
    <location>
        <begin position="323"/>
        <end position="569"/>
    </location>
</feature>
<feature type="compositionally biased region" description="Basic and acidic residues" evidence="2">
    <location>
        <begin position="1"/>
        <end position="13"/>
    </location>
</feature>
<dbReference type="GO" id="GO:0005509">
    <property type="term" value="F:calcium ion binding"/>
    <property type="evidence" value="ECO:0007669"/>
    <property type="project" value="InterPro"/>
</dbReference>
<dbReference type="AlphaFoldDB" id="A0A8J7PAZ8"/>
<dbReference type="InterPro" id="IPR011992">
    <property type="entry name" value="EF-hand-dom_pair"/>
</dbReference>
<comment type="caution">
    <text evidence="5">The sequence shown here is derived from an EMBL/GenBank/DDBJ whole genome shotgun (WGS) entry which is preliminary data.</text>
</comment>
<organism evidence="5 6">
    <name type="scientific">Candidatus Obscuribacter phosphatis</name>
    <dbReference type="NCBI Taxonomy" id="1906157"/>
    <lineage>
        <taxon>Bacteria</taxon>
        <taxon>Bacillati</taxon>
        <taxon>Candidatus Melainabacteria</taxon>
        <taxon>Candidatus Obscuribacterales</taxon>
        <taxon>Candidatus Obscuribacteraceae</taxon>
        <taxon>Candidatus Obscuribacter</taxon>
    </lineage>
</organism>
<keyword evidence="1" id="KW-0788">Thiol protease</keyword>
<proteinExistence type="predicted"/>
<dbReference type="InterPro" id="IPR001300">
    <property type="entry name" value="Peptidase_C2_calpain_cat"/>
</dbReference>
<dbReference type="PROSITE" id="PS50203">
    <property type="entry name" value="CALPAIN_CAT"/>
    <property type="match status" value="1"/>
</dbReference>
<feature type="active site" evidence="1">
    <location>
        <position position="339"/>
    </location>
</feature>
<dbReference type="GO" id="GO:0006508">
    <property type="term" value="P:proteolysis"/>
    <property type="evidence" value="ECO:0007669"/>
    <property type="project" value="UniProtKB-KW"/>
</dbReference>
<dbReference type="EMBL" id="JAFLCK010000003">
    <property type="protein sequence ID" value="MBN8659321.1"/>
    <property type="molecule type" value="Genomic_DNA"/>
</dbReference>